<dbReference type="PANTHER" id="PTHR33434">
    <property type="entry name" value="DEGV DOMAIN-CONTAINING PROTEIN DR_1986-RELATED"/>
    <property type="match status" value="1"/>
</dbReference>
<dbReference type="Pfam" id="PF02645">
    <property type="entry name" value="DegV"/>
    <property type="match status" value="1"/>
</dbReference>
<dbReference type="PANTHER" id="PTHR33434:SF2">
    <property type="entry name" value="FATTY ACID-BINDING PROTEIN TM_1468"/>
    <property type="match status" value="1"/>
</dbReference>
<dbReference type="RefSeq" id="WP_345367714.1">
    <property type="nucleotide sequence ID" value="NZ_BAABII010000019.1"/>
</dbReference>
<organism evidence="2 3">
    <name type="scientific">Saccharopolyspora cebuensis</name>
    <dbReference type="NCBI Taxonomy" id="418759"/>
    <lineage>
        <taxon>Bacteria</taxon>
        <taxon>Bacillati</taxon>
        <taxon>Actinomycetota</taxon>
        <taxon>Actinomycetes</taxon>
        <taxon>Pseudonocardiales</taxon>
        <taxon>Pseudonocardiaceae</taxon>
        <taxon>Saccharopolyspora</taxon>
    </lineage>
</organism>
<name>A0ABV4CCD3_9PSEU</name>
<dbReference type="InterPro" id="IPR050270">
    <property type="entry name" value="DegV_domain_contain"/>
</dbReference>
<keyword evidence="1" id="KW-0446">Lipid-binding</keyword>
<dbReference type="NCBIfam" id="TIGR00762">
    <property type="entry name" value="DegV"/>
    <property type="match status" value="1"/>
</dbReference>
<proteinExistence type="predicted"/>
<evidence type="ECO:0000313" key="3">
    <source>
        <dbReference type="Proteomes" id="UP001564626"/>
    </source>
</evidence>
<comment type="caution">
    <text evidence="2">The sequence shown here is derived from an EMBL/GenBank/DDBJ whole genome shotgun (WGS) entry which is preliminary data.</text>
</comment>
<dbReference type="PROSITE" id="PS51482">
    <property type="entry name" value="DEGV"/>
    <property type="match status" value="1"/>
</dbReference>
<gene>
    <name evidence="2" type="ORF">AB8O55_05070</name>
</gene>
<protein>
    <submittedName>
        <fullName evidence="2">DegV family protein</fullName>
    </submittedName>
</protein>
<keyword evidence="3" id="KW-1185">Reference proteome</keyword>
<dbReference type="Gene3D" id="3.40.50.10170">
    <property type="match status" value="1"/>
</dbReference>
<dbReference type="SUPFAM" id="SSF82549">
    <property type="entry name" value="DAK1/DegV-like"/>
    <property type="match status" value="1"/>
</dbReference>
<dbReference type="InterPro" id="IPR003797">
    <property type="entry name" value="DegV"/>
</dbReference>
<evidence type="ECO:0000256" key="1">
    <source>
        <dbReference type="ARBA" id="ARBA00023121"/>
    </source>
</evidence>
<reference evidence="2 3" key="1">
    <citation type="submission" date="2024-08" db="EMBL/GenBank/DDBJ databases">
        <title>Genome mining of Saccharopolyspora cebuensis PGLac3 from Nigerian medicinal plant.</title>
        <authorList>
            <person name="Ezeobiora C.E."/>
            <person name="Igbokwe N.H."/>
            <person name="Amin D.H."/>
            <person name="Mendie U.E."/>
        </authorList>
    </citation>
    <scope>NUCLEOTIDE SEQUENCE [LARGE SCALE GENOMIC DNA]</scope>
    <source>
        <strain evidence="2 3">PGLac3</strain>
    </source>
</reference>
<dbReference type="Gene3D" id="3.30.1180.10">
    <property type="match status" value="1"/>
</dbReference>
<sequence>MSQRVAIVTDSTASIPPEVAERLGIAVVQLELAVGDEQNDERRVPHRDVADAMRADVPVTTAEPPAPAFFWNYQDAAAAGAEAILSIHISEGLSRTCESARAAAAEVGIPVYVVDSRLVGLGLGYPVIAAAEAAAGGATAQGVMNVLDLRLRSTMQLLYVDTLEYLQRGGRIGRARAWFGQTLSIKPVLALEDGIIGQHTTGIGPERALKKAVAGAARKAGGAPVDIGVEHFESAERAQQVLDELRSRIPQVRRATLAETSAVLGAHAGPGALGVTVSPVP</sequence>
<dbReference type="Proteomes" id="UP001564626">
    <property type="component" value="Unassembled WGS sequence"/>
</dbReference>
<dbReference type="InterPro" id="IPR043168">
    <property type="entry name" value="DegV_C"/>
</dbReference>
<dbReference type="EMBL" id="JBGEHV010000006">
    <property type="protein sequence ID" value="MEY8038761.1"/>
    <property type="molecule type" value="Genomic_DNA"/>
</dbReference>
<evidence type="ECO:0000313" key="2">
    <source>
        <dbReference type="EMBL" id="MEY8038761.1"/>
    </source>
</evidence>
<accession>A0ABV4CCD3</accession>